<dbReference type="EMBL" id="BMYM01000002">
    <property type="protein sequence ID" value="GHD35076.1"/>
    <property type="molecule type" value="Genomic_DNA"/>
</dbReference>
<feature type="binding site" evidence="9">
    <location>
        <position position="35"/>
    </location>
    <ligand>
        <name>substrate</name>
    </ligand>
</feature>
<sequence>MAAPFVGSPQNCLPSADTRSLDITMRTETVIYPGTFDPITNGHVDLTERAARLFDRVVVAIAHSEKKTPLFNLEQRVELCEASLGHLDNVEVVGFSNLLTEFARSQGAHCVLRGLRAVADFEYEFQLANMNRAMWPEFESIFLTPSEHLSFISSSLVREIAALDGDVTPFVPEPVNVALKARFS</sequence>
<dbReference type="Gene3D" id="3.40.50.620">
    <property type="entry name" value="HUPs"/>
    <property type="match status" value="1"/>
</dbReference>
<reference evidence="11" key="1">
    <citation type="journal article" date="2014" name="Int. J. Syst. Evol. Microbiol.">
        <title>Complete genome sequence of Corynebacterium casei LMG S-19264T (=DSM 44701T), isolated from a smear-ripened cheese.</title>
        <authorList>
            <consortium name="US DOE Joint Genome Institute (JGI-PGF)"/>
            <person name="Walter F."/>
            <person name="Albersmeier A."/>
            <person name="Kalinowski J."/>
            <person name="Ruckert C."/>
        </authorList>
    </citation>
    <scope>NUCLEOTIDE SEQUENCE</scope>
    <source>
        <strain evidence="11">KCTC 23430</strain>
    </source>
</reference>
<keyword evidence="1 9" id="KW-0963">Cytoplasm</keyword>
<dbReference type="InterPro" id="IPR004821">
    <property type="entry name" value="Cyt_trans-like"/>
</dbReference>
<evidence type="ECO:0000256" key="5">
    <source>
        <dbReference type="ARBA" id="ARBA00022840"/>
    </source>
</evidence>
<keyword evidence="7 9" id="KW-0173">Coenzyme A biosynthesis</keyword>
<evidence type="ECO:0000256" key="7">
    <source>
        <dbReference type="ARBA" id="ARBA00022993"/>
    </source>
</evidence>
<evidence type="ECO:0000256" key="3">
    <source>
        <dbReference type="ARBA" id="ARBA00022695"/>
    </source>
</evidence>
<comment type="function">
    <text evidence="9">Reversibly transfers an adenylyl group from ATP to 4'-phosphopantetheine, yielding dephospho-CoA (dPCoA) and pyrophosphate.</text>
</comment>
<dbReference type="NCBIfam" id="TIGR01510">
    <property type="entry name" value="coaD_prev_kdtB"/>
    <property type="match status" value="1"/>
</dbReference>
<name>A0A919CKV3_9GAMM</name>
<reference evidence="11" key="2">
    <citation type="submission" date="2020-09" db="EMBL/GenBank/DDBJ databases">
        <authorList>
            <person name="Sun Q."/>
            <person name="Kim S."/>
        </authorList>
    </citation>
    <scope>NUCLEOTIDE SEQUENCE</scope>
    <source>
        <strain evidence="11">KCTC 23430</strain>
    </source>
</reference>
<feature type="site" description="Transition state stabilizer" evidence="9">
    <location>
        <position position="43"/>
    </location>
</feature>
<comment type="subunit">
    <text evidence="9">Homohexamer.</text>
</comment>
<feature type="binding site" evidence="9">
    <location>
        <begin position="149"/>
        <end position="155"/>
    </location>
    <ligand>
        <name>ATP</name>
        <dbReference type="ChEBI" id="CHEBI:30616"/>
    </ligand>
</feature>
<feature type="binding site" evidence="9">
    <location>
        <position position="67"/>
    </location>
    <ligand>
        <name>substrate</name>
    </ligand>
</feature>
<keyword evidence="5 9" id="KW-0067">ATP-binding</keyword>
<accession>A0A919CKV3</accession>
<evidence type="ECO:0000256" key="1">
    <source>
        <dbReference type="ARBA" id="ARBA00022490"/>
    </source>
</evidence>
<dbReference type="GO" id="GO:0004595">
    <property type="term" value="F:pantetheine-phosphate adenylyltransferase activity"/>
    <property type="evidence" value="ECO:0007669"/>
    <property type="project" value="UniProtKB-UniRule"/>
</dbReference>
<evidence type="ECO:0000256" key="6">
    <source>
        <dbReference type="ARBA" id="ARBA00022842"/>
    </source>
</evidence>
<dbReference type="EC" id="2.7.7.3" evidence="9"/>
<gene>
    <name evidence="9 11" type="primary">coaD</name>
    <name evidence="11" type="ORF">GCM10007053_21560</name>
</gene>
<comment type="catalytic activity">
    <reaction evidence="8 9">
        <text>(R)-4'-phosphopantetheine + ATP + H(+) = 3'-dephospho-CoA + diphosphate</text>
        <dbReference type="Rhea" id="RHEA:19801"/>
        <dbReference type="ChEBI" id="CHEBI:15378"/>
        <dbReference type="ChEBI" id="CHEBI:30616"/>
        <dbReference type="ChEBI" id="CHEBI:33019"/>
        <dbReference type="ChEBI" id="CHEBI:57328"/>
        <dbReference type="ChEBI" id="CHEBI:61723"/>
        <dbReference type="EC" id="2.7.7.3"/>
    </reaction>
</comment>
<comment type="subcellular location">
    <subcellularLocation>
        <location evidence="9">Cytoplasm</location>
    </subcellularLocation>
</comment>
<evidence type="ECO:0000259" key="10">
    <source>
        <dbReference type="Pfam" id="PF01467"/>
    </source>
</evidence>
<feature type="binding site" evidence="9">
    <location>
        <position position="99"/>
    </location>
    <ligand>
        <name>substrate</name>
    </ligand>
</feature>
<evidence type="ECO:0000256" key="8">
    <source>
        <dbReference type="ARBA" id="ARBA00029346"/>
    </source>
</evidence>
<dbReference type="PANTHER" id="PTHR21342">
    <property type="entry name" value="PHOSPHOPANTETHEINE ADENYLYLTRANSFERASE"/>
    <property type="match status" value="1"/>
</dbReference>
<feature type="binding site" evidence="9">
    <location>
        <position position="43"/>
    </location>
    <ligand>
        <name>ATP</name>
        <dbReference type="ChEBI" id="CHEBI:30616"/>
    </ligand>
</feature>
<dbReference type="InterPro" id="IPR001980">
    <property type="entry name" value="PPAT"/>
</dbReference>
<organism evidence="11 12">
    <name type="scientific">Parahalioglobus pacificus</name>
    <dbReference type="NCBI Taxonomy" id="930806"/>
    <lineage>
        <taxon>Bacteria</taxon>
        <taxon>Pseudomonadati</taxon>
        <taxon>Pseudomonadota</taxon>
        <taxon>Gammaproteobacteria</taxon>
        <taxon>Cellvibrionales</taxon>
        <taxon>Halieaceae</taxon>
        <taxon>Parahalioglobus</taxon>
    </lineage>
</organism>
<dbReference type="SUPFAM" id="SSF52374">
    <property type="entry name" value="Nucleotidylyl transferase"/>
    <property type="match status" value="1"/>
</dbReference>
<feature type="binding site" evidence="9">
    <location>
        <begin position="35"/>
        <end position="36"/>
    </location>
    <ligand>
        <name>ATP</name>
        <dbReference type="ChEBI" id="CHEBI:30616"/>
    </ligand>
</feature>
<evidence type="ECO:0000313" key="11">
    <source>
        <dbReference type="EMBL" id="GHD35076.1"/>
    </source>
</evidence>
<dbReference type="HAMAP" id="MF_00151">
    <property type="entry name" value="PPAT_bact"/>
    <property type="match status" value="1"/>
</dbReference>
<evidence type="ECO:0000256" key="2">
    <source>
        <dbReference type="ARBA" id="ARBA00022679"/>
    </source>
</evidence>
<protein>
    <recommendedName>
        <fullName evidence="9">Phosphopantetheine adenylyltransferase</fullName>
        <ecNumber evidence="9">2.7.7.3</ecNumber>
    </recommendedName>
    <alternativeName>
        <fullName evidence="9">Dephospho-CoA pyrophosphorylase</fullName>
    </alternativeName>
    <alternativeName>
        <fullName evidence="9">Pantetheine-phosphate adenylyltransferase</fullName>
        <shortName evidence="9">PPAT</shortName>
    </alternativeName>
</protein>
<dbReference type="InterPro" id="IPR014729">
    <property type="entry name" value="Rossmann-like_a/b/a_fold"/>
</dbReference>
<keyword evidence="4 9" id="KW-0547">Nucleotide-binding</keyword>
<dbReference type="GO" id="GO:0005524">
    <property type="term" value="F:ATP binding"/>
    <property type="evidence" value="ECO:0007669"/>
    <property type="project" value="UniProtKB-KW"/>
</dbReference>
<dbReference type="GO" id="GO:0005737">
    <property type="term" value="C:cytoplasm"/>
    <property type="evidence" value="ECO:0007669"/>
    <property type="project" value="UniProtKB-SubCell"/>
</dbReference>
<feature type="binding site" evidence="9">
    <location>
        <position position="113"/>
    </location>
    <ligand>
        <name>substrate</name>
    </ligand>
</feature>
<feature type="domain" description="Cytidyltransferase-like" evidence="10">
    <location>
        <begin position="31"/>
        <end position="159"/>
    </location>
</feature>
<evidence type="ECO:0000256" key="9">
    <source>
        <dbReference type="HAMAP-Rule" id="MF_00151"/>
    </source>
</evidence>
<dbReference type="Proteomes" id="UP000644693">
    <property type="component" value="Unassembled WGS sequence"/>
</dbReference>
<proteinExistence type="inferred from homology"/>
<comment type="cofactor">
    <cofactor evidence="9">
        <name>Mg(2+)</name>
        <dbReference type="ChEBI" id="CHEBI:18420"/>
    </cofactor>
</comment>
<comment type="caution">
    <text evidence="11">The sequence shown here is derived from an EMBL/GenBank/DDBJ whole genome shotgun (WGS) entry which is preliminary data.</text>
</comment>
<dbReference type="Pfam" id="PF01467">
    <property type="entry name" value="CTP_transf_like"/>
    <property type="match status" value="1"/>
</dbReference>
<dbReference type="AlphaFoldDB" id="A0A919CKV3"/>
<dbReference type="NCBIfam" id="TIGR00125">
    <property type="entry name" value="cyt_tran_rel"/>
    <property type="match status" value="1"/>
</dbReference>
<keyword evidence="6 9" id="KW-0460">Magnesium</keyword>
<dbReference type="PANTHER" id="PTHR21342:SF1">
    <property type="entry name" value="PHOSPHOPANTETHEINE ADENYLYLTRANSFERASE"/>
    <property type="match status" value="1"/>
</dbReference>
<keyword evidence="2 9" id="KW-0808">Transferase</keyword>
<dbReference type="CDD" id="cd02163">
    <property type="entry name" value="PPAT"/>
    <property type="match status" value="1"/>
</dbReference>
<evidence type="ECO:0000313" key="12">
    <source>
        <dbReference type="Proteomes" id="UP000644693"/>
    </source>
</evidence>
<dbReference type="GO" id="GO:0015937">
    <property type="term" value="P:coenzyme A biosynthetic process"/>
    <property type="evidence" value="ECO:0007669"/>
    <property type="project" value="UniProtKB-UniRule"/>
</dbReference>
<comment type="similarity">
    <text evidence="9">Belongs to the bacterial CoaD family.</text>
</comment>
<keyword evidence="3 9" id="KW-0548">Nucleotidyltransferase</keyword>
<comment type="pathway">
    <text evidence="9">Cofactor biosynthesis; coenzyme A biosynthesis; CoA from (R)-pantothenate: step 4/5.</text>
</comment>
<keyword evidence="12" id="KW-1185">Reference proteome</keyword>
<evidence type="ECO:0000256" key="4">
    <source>
        <dbReference type="ARBA" id="ARBA00022741"/>
    </source>
</evidence>
<feature type="binding site" evidence="9">
    <location>
        <position position="124"/>
    </location>
    <ligand>
        <name>ATP</name>
        <dbReference type="ChEBI" id="CHEBI:30616"/>
    </ligand>
</feature>
<dbReference type="PRINTS" id="PR01020">
    <property type="entry name" value="LPSBIOSNTHSS"/>
</dbReference>
<feature type="binding site" evidence="9">
    <location>
        <begin position="114"/>
        <end position="116"/>
    </location>
    <ligand>
        <name>ATP</name>
        <dbReference type="ChEBI" id="CHEBI:30616"/>
    </ligand>
</feature>